<dbReference type="GO" id="GO:0006360">
    <property type="term" value="P:transcription by RNA polymerase I"/>
    <property type="evidence" value="ECO:0007669"/>
    <property type="project" value="TreeGrafter"/>
</dbReference>
<feature type="compositionally biased region" description="Acidic residues" evidence="3">
    <location>
        <begin position="309"/>
        <end position="329"/>
    </location>
</feature>
<feature type="compositionally biased region" description="Low complexity" evidence="3">
    <location>
        <begin position="260"/>
        <end position="271"/>
    </location>
</feature>
<dbReference type="GO" id="GO:0042393">
    <property type="term" value="F:histone binding"/>
    <property type="evidence" value="ECO:0007669"/>
    <property type="project" value="TreeGrafter"/>
</dbReference>
<reference evidence="4 5" key="1">
    <citation type="journal article" date="2016" name="Genome Biol. Evol.">
        <title>Divergent and convergent evolution of fungal pathogenicity.</title>
        <authorList>
            <person name="Shang Y."/>
            <person name="Xiao G."/>
            <person name="Zheng P."/>
            <person name="Cen K."/>
            <person name="Zhan S."/>
            <person name="Wang C."/>
        </authorList>
    </citation>
    <scope>NUCLEOTIDE SEQUENCE [LARGE SCALE GENOMIC DNA]</scope>
    <source>
        <strain evidence="4 5">RCEF 3172</strain>
    </source>
</reference>
<protein>
    <submittedName>
        <fullName evidence="4">Chromatin SPT2</fullName>
    </submittedName>
</protein>
<dbReference type="InterPro" id="IPR013256">
    <property type="entry name" value="Chromatin_SPT2"/>
</dbReference>
<comment type="similarity">
    <text evidence="1">Belongs to the SPT2 family.</text>
</comment>
<keyword evidence="5" id="KW-1185">Reference proteome</keyword>
<dbReference type="GO" id="GO:0006334">
    <property type="term" value="P:nucleosome assembly"/>
    <property type="evidence" value="ECO:0007669"/>
    <property type="project" value="TreeGrafter"/>
</dbReference>
<sequence>MPVSQSAHQTQSSLQYFSATQLTNHDYIQIGDLLASISGGAGKTPTTARPNPAANIKRKASAELSSNLNKAPRVTPPAPAPKPTQASSAAQRYAGTAADRPSRPTPSKPRPAPPASSSANAAAAASPAKAAPKKGSFAEILARGKAAQASMGQVGKIQHKKVENPPRRFKEESQEGAASGPLTAAARGKKPAAAPGYGGTSRPSQRPAGSGISNGGSSGARRPGVGPSSSLSRQRPPTASSGSARKSATAVEPEKKIKKAATATTGYAGTARPKPGTSDTKKRHHDVPRGGALLSAPKVRPRGGSKYDDEFDEDMDDFIDYDEEEEDEGGEPRYGYASDASSDMEAGMDDIYDEEDRAARIARLEDVREEKLEKRLKAAKEERRRRALGGYR</sequence>
<evidence type="ECO:0000256" key="1">
    <source>
        <dbReference type="ARBA" id="ARBA00006461"/>
    </source>
</evidence>
<feature type="compositionally biased region" description="Low complexity" evidence="3">
    <location>
        <begin position="115"/>
        <end position="134"/>
    </location>
</feature>
<keyword evidence="2" id="KW-0175">Coiled coil</keyword>
<dbReference type="GO" id="GO:0005730">
    <property type="term" value="C:nucleolus"/>
    <property type="evidence" value="ECO:0007669"/>
    <property type="project" value="TreeGrafter"/>
</dbReference>
<feature type="compositionally biased region" description="Basic and acidic residues" evidence="3">
    <location>
        <begin position="160"/>
        <end position="173"/>
    </location>
</feature>
<name>A0A167H3V7_9HYPO</name>
<dbReference type="PANTHER" id="PTHR22691">
    <property type="entry name" value="YEAST SPT2-RELATED"/>
    <property type="match status" value="1"/>
</dbReference>
<dbReference type="AlphaFoldDB" id="A0A167H3V7"/>
<dbReference type="Proteomes" id="UP000076863">
    <property type="component" value="Unassembled WGS sequence"/>
</dbReference>
<dbReference type="Pfam" id="PF08243">
    <property type="entry name" value="SPT2"/>
    <property type="match status" value="1"/>
</dbReference>
<proteinExistence type="inferred from homology"/>
<evidence type="ECO:0000256" key="3">
    <source>
        <dbReference type="SAM" id="MobiDB-lite"/>
    </source>
</evidence>
<accession>A0A167H3V7</accession>
<feature type="compositionally biased region" description="Pro residues" evidence="3">
    <location>
        <begin position="103"/>
        <end position="114"/>
    </location>
</feature>
<dbReference type="PANTHER" id="PTHR22691:SF8">
    <property type="entry name" value="PROTEIN SPT2 HOMOLOG"/>
    <property type="match status" value="1"/>
</dbReference>
<comment type="caution">
    <text evidence="4">The sequence shown here is derived from an EMBL/GenBank/DDBJ whole genome shotgun (WGS) entry which is preliminary data.</text>
</comment>
<organism evidence="4 5">
    <name type="scientific">Beauveria brongniartii RCEF 3172</name>
    <dbReference type="NCBI Taxonomy" id="1081107"/>
    <lineage>
        <taxon>Eukaryota</taxon>
        <taxon>Fungi</taxon>
        <taxon>Dikarya</taxon>
        <taxon>Ascomycota</taxon>
        <taxon>Pezizomycotina</taxon>
        <taxon>Sordariomycetes</taxon>
        <taxon>Hypocreomycetidae</taxon>
        <taxon>Hypocreales</taxon>
        <taxon>Cordycipitaceae</taxon>
        <taxon>Beauveria</taxon>
        <taxon>Beauveria brongniartii</taxon>
    </lineage>
</organism>
<feature type="compositionally biased region" description="Polar residues" evidence="3">
    <location>
        <begin position="227"/>
        <end position="246"/>
    </location>
</feature>
<dbReference type="SMART" id="SM00784">
    <property type="entry name" value="SPT2"/>
    <property type="match status" value="1"/>
</dbReference>
<evidence type="ECO:0000313" key="4">
    <source>
        <dbReference type="EMBL" id="OAA47454.1"/>
    </source>
</evidence>
<evidence type="ECO:0000256" key="2">
    <source>
        <dbReference type="ARBA" id="ARBA00023054"/>
    </source>
</evidence>
<dbReference type="EMBL" id="AZHA01000006">
    <property type="protein sequence ID" value="OAA47454.1"/>
    <property type="molecule type" value="Genomic_DNA"/>
</dbReference>
<dbReference type="OrthoDB" id="5430658at2759"/>
<evidence type="ECO:0000313" key="5">
    <source>
        <dbReference type="Proteomes" id="UP000076863"/>
    </source>
</evidence>
<feature type="region of interest" description="Disordered" evidence="3">
    <location>
        <begin position="38"/>
        <end position="347"/>
    </location>
</feature>
<gene>
    <name evidence="4" type="ORF">BBO_02909</name>
</gene>
<dbReference type="GO" id="GO:0003677">
    <property type="term" value="F:DNA binding"/>
    <property type="evidence" value="ECO:0007669"/>
    <property type="project" value="TreeGrafter"/>
</dbReference>